<sequence length="407" mass="44509">MTTTTLVHRVYNGPREWWREGMVYELGSPELGADGLDGLYGLLEHVRSLGSGVVLVRPSLLETDGGLDSFRDFADRAHGLGLRVVVRISGAIGPVTGAHVRPDNPIVVGREREGEGLLERAAAFLAAGADGIDLGTIVPPDITDQTNLERLSEYFTILHAMVAEHVDDGIVGADVSADYPETLRHHLQDDWLHHLRDDRLMLARWDRESLTRHITSSLSEHDRFGAAPVWRHLPSSRLVGADDPGDGRRWFEVDADLRHRRSMALLTLMLALPGAVYLRQGDEIDLLDQDKPSDPLDLAAVIMRSSATQDSLFGSPLATVRHAARMRREHDLATAPVAFVSGLTWCPPEAVVLLARDILVLVNTTEQAIDLPVHAEVLLSSAALFQEGGRLVVPPTTTVWVVASTVA</sequence>
<dbReference type="EMBL" id="LR134350">
    <property type="protein sequence ID" value="VEG26601.1"/>
    <property type="molecule type" value="Genomic_DNA"/>
</dbReference>
<evidence type="ECO:0008006" key="3">
    <source>
        <dbReference type="Google" id="ProtNLM"/>
    </source>
</evidence>
<evidence type="ECO:0000313" key="1">
    <source>
        <dbReference type="EMBL" id="VEG26601.1"/>
    </source>
</evidence>
<dbReference type="Gene3D" id="3.20.20.80">
    <property type="entry name" value="Glycosidases"/>
    <property type="match status" value="1"/>
</dbReference>
<protein>
    <recommendedName>
        <fullName evidence="3">Glycosidase</fullName>
    </recommendedName>
</protein>
<evidence type="ECO:0000313" key="2">
    <source>
        <dbReference type="Proteomes" id="UP000266895"/>
    </source>
</evidence>
<name>A0A448HES8_9ACTO</name>
<reference evidence="1 2" key="1">
    <citation type="submission" date="2018-12" db="EMBL/GenBank/DDBJ databases">
        <authorList>
            <consortium name="Pathogen Informatics"/>
        </authorList>
    </citation>
    <scope>NUCLEOTIDE SEQUENCE [LARGE SCALE GENOMIC DNA]</scope>
    <source>
        <strain evidence="1 2">NCTC11636</strain>
    </source>
</reference>
<dbReference type="AlphaFoldDB" id="A0A448HES8"/>
<dbReference type="SUPFAM" id="SSF51445">
    <property type="entry name" value="(Trans)glycosidases"/>
    <property type="match status" value="1"/>
</dbReference>
<dbReference type="InterPro" id="IPR017853">
    <property type="entry name" value="GH"/>
</dbReference>
<dbReference type="Proteomes" id="UP000266895">
    <property type="component" value="Chromosome"/>
</dbReference>
<dbReference type="KEGG" id="ahw:NCTC11636_00606"/>
<proteinExistence type="predicted"/>
<accession>A0A448HES8</accession>
<gene>
    <name evidence="1" type="ORF">NCTC11636_00606</name>
</gene>
<organism evidence="1 2">
    <name type="scientific">Actinomyces howellii</name>
    <dbReference type="NCBI Taxonomy" id="52771"/>
    <lineage>
        <taxon>Bacteria</taxon>
        <taxon>Bacillati</taxon>
        <taxon>Actinomycetota</taxon>
        <taxon>Actinomycetes</taxon>
        <taxon>Actinomycetales</taxon>
        <taxon>Actinomycetaceae</taxon>
        <taxon>Actinomyces</taxon>
    </lineage>
</organism>
<keyword evidence="2" id="KW-1185">Reference proteome</keyword>